<name>A0A2J6Q2D0_9HELO</name>
<gene>
    <name evidence="2" type="ORF">NA56DRAFT_704679</name>
</gene>
<evidence type="ECO:0000313" key="3">
    <source>
        <dbReference type="Proteomes" id="UP000235672"/>
    </source>
</evidence>
<sequence length="266" mass="29703">MPHPYLPYISHVSTCQYVMTTPRLSCDNMGTSAFITKLGNCDKCTKSKLIREGVDRVALNRSMQMKELSSKLKEKSLAEFDMVYASKKPLETKETLPSRSIGPKVRGCGQMPPAVNHSSKPKIMSANMKEKLSELKREGAAEYSAKQKKNVTFDVDKSHFCGGFAHALQNEIEEDMQATSSLHELHQKFDDLQIEGSSSKFDHSPRSRSSISSEKHLDKVHKEGFAGSEGVAQYKDDFVLIIKAEKLGLGKHKDAEDADWVFVDAE</sequence>
<dbReference type="EMBL" id="KZ613485">
    <property type="protein sequence ID" value="PMD20344.1"/>
    <property type="molecule type" value="Genomic_DNA"/>
</dbReference>
<dbReference type="AlphaFoldDB" id="A0A2J6Q2D0"/>
<evidence type="ECO:0000256" key="1">
    <source>
        <dbReference type="SAM" id="MobiDB-lite"/>
    </source>
</evidence>
<feature type="region of interest" description="Disordered" evidence="1">
    <location>
        <begin position="196"/>
        <end position="217"/>
    </location>
</feature>
<proteinExistence type="predicted"/>
<dbReference type="Proteomes" id="UP000235672">
    <property type="component" value="Unassembled WGS sequence"/>
</dbReference>
<feature type="region of interest" description="Disordered" evidence="1">
    <location>
        <begin position="94"/>
        <end position="120"/>
    </location>
</feature>
<evidence type="ECO:0000313" key="2">
    <source>
        <dbReference type="EMBL" id="PMD20344.1"/>
    </source>
</evidence>
<organism evidence="2 3">
    <name type="scientific">Hyaloscypha hepaticicola</name>
    <dbReference type="NCBI Taxonomy" id="2082293"/>
    <lineage>
        <taxon>Eukaryota</taxon>
        <taxon>Fungi</taxon>
        <taxon>Dikarya</taxon>
        <taxon>Ascomycota</taxon>
        <taxon>Pezizomycotina</taxon>
        <taxon>Leotiomycetes</taxon>
        <taxon>Helotiales</taxon>
        <taxon>Hyaloscyphaceae</taxon>
        <taxon>Hyaloscypha</taxon>
    </lineage>
</organism>
<protein>
    <submittedName>
        <fullName evidence="2">Uncharacterized protein</fullName>
    </submittedName>
</protein>
<accession>A0A2J6Q2D0</accession>
<keyword evidence="3" id="KW-1185">Reference proteome</keyword>
<reference evidence="2 3" key="1">
    <citation type="submission" date="2016-05" db="EMBL/GenBank/DDBJ databases">
        <title>A degradative enzymes factory behind the ericoid mycorrhizal symbiosis.</title>
        <authorList>
            <consortium name="DOE Joint Genome Institute"/>
            <person name="Martino E."/>
            <person name="Morin E."/>
            <person name="Grelet G."/>
            <person name="Kuo A."/>
            <person name="Kohler A."/>
            <person name="Daghino S."/>
            <person name="Barry K."/>
            <person name="Choi C."/>
            <person name="Cichocki N."/>
            <person name="Clum A."/>
            <person name="Copeland A."/>
            <person name="Hainaut M."/>
            <person name="Haridas S."/>
            <person name="Labutti K."/>
            <person name="Lindquist E."/>
            <person name="Lipzen A."/>
            <person name="Khouja H.-R."/>
            <person name="Murat C."/>
            <person name="Ohm R."/>
            <person name="Olson A."/>
            <person name="Spatafora J."/>
            <person name="Veneault-Fourrey C."/>
            <person name="Henrissat B."/>
            <person name="Grigoriev I."/>
            <person name="Martin F."/>
            <person name="Perotto S."/>
        </authorList>
    </citation>
    <scope>NUCLEOTIDE SEQUENCE [LARGE SCALE GENOMIC DNA]</scope>
    <source>
        <strain evidence="2 3">UAMH 7357</strain>
    </source>
</reference>